<sequence>MMRLGFAFVAMMMAAGRWFRGLHSSLGSVLCPRREFRWPVALPLPAPAGAGPVAWTRARISVWSSFWTRCWVFTLSLWYDS</sequence>
<feature type="signal peptide" evidence="1">
    <location>
        <begin position="1"/>
        <end position="16"/>
    </location>
</feature>
<evidence type="ECO:0000313" key="2">
    <source>
        <dbReference type="EMBL" id="MBW74755.1"/>
    </source>
</evidence>
<organism evidence="2">
    <name type="scientific">Anopheles darlingi</name>
    <name type="common">Mosquito</name>
    <dbReference type="NCBI Taxonomy" id="43151"/>
    <lineage>
        <taxon>Eukaryota</taxon>
        <taxon>Metazoa</taxon>
        <taxon>Ecdysozoa</taxon>
        <taxon>Arthropoda</taxon>
        <taxon>Hexapoda</taxon>
        <taxon>Insecta</taxon>
        <taxon>Pterygota</taxon>
        <taxon>Neoptera</taxon>
        <taxon>Endopterygota</taxon>
        <taxon>Diptera</taxon>
        <taxon>Nematocera</taxon>
        <taxon>Culicoidea</taxon>
        <taxon>Culicidae</taxon>
        <taxon>Anophelinae</taxon>
        <taxon>Anopheles</taxon>
    </lineage>
</organism>
<name>A0A2M4DB28_ANODA</name>
<protein>
    <submittedName>
        <fullName evidence="2">Putative secreted protein</fullName>
    </submittedName>
</protein>
<accession>A0A2M4DB28</accession>
<dbReference type="AlphaFoldDB" id="A0A2M4DB28"/>
<evidence type="ECO:0000256" key="1">
    <source>
        <dbReference type="SAM" id="SignalP"/>
    </source>
</evidence>
<keyword evidence="1" id="KW-0732">Signal</keyword>
<dbReference type="EMBL" id="GGFL01010577">
    <property type="protein sequence ID" value="MBW74755.1"/>
    <property type="molecule type" value="Transcribed_RNA"/>
</dbReference>
<feature type="chain" id="PRO_5014915173" evidence="1">
    <location>
        <begin position="17"/>
        <end position="81"/>
    </location>
</feature>
<reference evidence="2" key="1">
    <citation type="submission" date="2018-01" db="EMBL/GenBank/DDBJ databases">
        <title>An insight into the sialome of Amazonian anophelines.</title>
        <authorList>
            <person name="Ribeiro J.M."/>
            <person name="Scarpassa V."/>
            <person name="Calvo E."/>
        </authorList>
    </citation>
    <scope>NUCLEOTIDE SEQUENCE</scope>
</reference>
<proteinExistence type="predicted"/>